<dbReference type="EMBL" id="CP073910">
    <property type="protein sequence ID" value="QUT04449.1"/>
    <property type="molecule type" value="Genomic_DNA"/>
</dbReference>
<proteinExistence type="predicted"/>
<feature type="signal peptide" evidence="2">
    <location>
        <begin position="1"/>
        <end position="24"/>
    </location>
</feature>
<evidence type="ECO:0000259" key="3">
    <source>
        <dbReference type="Pfam" id="PF18602"/>
    </source>
</evidence>
<dbReference type="RefSeq" id="WP_212608267.1">
    <property type="nucleotide sequence ID" value="NZ_CP073910.1"/>
</dbReference>
<dbReference type="InterPro" id="IPR041238">
    <property type="entry name" value="Rap1a"/>
</dbReference>
<evidence type="ECO:0000313" key="4">
    <source>
        <dbReference type="EMBL" id="QUT04449.1"/>
    </source>
</evidence>
<organism evidence="4 5">
    <name type="scientific">Sphingobium phenoxybenzoativorans</name>
    <dbReference type="NCBI Taxonomy" id="1592790"/>
    <lineage>
        <taxon>Bacteria</taxon>
        <taxon>Pseudomonadati</taxon>
        <taxon>Pseudomonadota</taxon>
        <taxon>Alphaproteobacteria</taxon>
        <taxon>Sphingomonadales</taxon>
        <taxon>Sphingomonadaceae</taxon>
        <taxon>Sphingobium</taxon>
    </lineage>
</organism>
<keyword evidence="5" id="KW-1185">Reference proteome</keyword>
<keyword evidence="2" id="KW-0732">Signal</keyword>
<dbReference type="Pfam" id="PF18602">
    <property type="entry name" value="Rap1a"/>
    <property type="match status" value="1"/>
</dbReference>
<dbReference type="AlphaFoldDB" id="A0A975Q073"/>
<accession>A0A975Q073</accession>
<reference evidence="4" key="1">
    <citation type="submission" date="2021-04" db="EMBL/GenBank/DDBJ databases">
        <title>Isolation of p-tert-butylphenol degrading bacteria Sphingobium phenoxybenzoativorans Tas13 from active sludge.</title>
        <authorList>
            <person name="Li Y."/>
        </authorList>
    </citation>
    <scope>NUCLEOTIDE SEQUENCE</scope>
    <source>
        <strain evidence="4">Tas13</strain>
    </source>
</reference>
<feature type="domain" description="Rap1a immunity protein" evidence="3">
    <location>
        <begin position="28"/>
        <end position="118"/>
    </location>
</feature>
<evidence type="ECO:0000313" key="5">
    <source>
        <dbReference type="Proteomes" id="UP000681425"/>
    </source>
</evidence>
<protein>
    <recommendedName>
        <fullName evidence="3">Rap1a immunity protein domain-containing protein</fullName>
    </recommendedName>
</protein>
<dbReference type="KEGG" id="spph:KFK14_15450"/>
<evidence type="ECO:0000256" key="1">
    <source>
        <dbReference type="SAM" id="MobiDB-lite"/>
    </source>
</evidence>
<name>A0A975Q073_9SPHN</name>
<dbReference type="Gene3D" id="1.10.890.40">
    <property type="match status" value="1"/>
</dbReference>
<gene>
    <name evidence="4" type="ORF">KFK14_15450</name>
</gene>
<feature type="region of interest" description="Disordered" evidence="1">
    <location>
        <begin position="118"/>
        <end position="138"/>
    </location>
</feature>
<dbReference type="Proteomes" id="UP000681425">
    <property type="component" value="Chromosome"/>
</dbReference>
<sequence>MTLRTWGYLGGAAAFGLFATAASAGFYSGNDLYEICTVERESKTYVEKTYECVAYVTGAVDAFNTTREANNLKSCIPPDVTISQLKDVTVKYLGNNPIDRAKSASSQVFAATRKAWPCSESAGKPTTKAKSAVKKKRK</sequence>
<feature type="chain" id="PRO_5037629943" description="Rap1a immunity protein domain-containing protein" evidence="2">
    <location>
        <begin position="25"/>
        <end position="138"/>
    </location>
</feature>
<evidence type="ECO:0000256" key="2">
    <source>
        <dbReference type="SAM" id="SignalP"/>
    </source>
</evidence>